<evidence type="ECO:0000313" key="3">
    <source>
        <dbReference type="Proteomes" id="UP000249402"/>
    </source>
</evidence>
<dbReference type="Proteomes" id="UP000249402">
    <property type="component" value="Unassembled WGS sequence"/>
</dbReference>
<protein>
    <submittedName>
        <fullName evidence="2">Uncharacterized protein</fullName>
    </submittedName>
</protein>
<evidence type="ECO:0000313" key="2">
    <source>
        <dbReference type="EMBL" id="RAK94905.1"/>
    </source>
</evidence>
<sequence>MMDDWWAVYEVYKKRKEEVKKEKPMPPTNEWKGTFHAITTSGAYAQPKLGFDESVEKDVAAYLATVDLEESSPREKQLLEFLQEAADKACSSIWKEKSLTYTLRGRPSPGLAEQKSELMRQTGKRTRQFLADLDEGRI</sequence>
<dbReference type="GeneID" id="37227907"/>
<dbReference type="STRING" id="1448316.A0A395GHL9"/>
<dbReference type="VEuPathDB" id="FungiDB:BO80DRAFT_469821"/>
<reference evidence="2 3" key="1">
    <citation type="submission" date="2018-02" db="EMBL/GenBank/DDBJ databases">
        <title>The genomes of Aspergillus section Nigri reveals drivers in fungal speciation.</title>
        <authorList>
            <consortium name="DOE Joint Genome Institute"/>
            <person name="Vesth T.C."/>
            <person name="Nybo J."/>
            <person name="Theobald S."/>
            <person name="Brandl J."/>
            <person name="Frisvad J.C."/>
            <person name="Nielsen K.F."/>
            <person name="Lyhne E.K."/>
            <person name="Kogle M.E."/>
            <person name="Kuo A."/>
            <person name="Riley R."/>
            <person name="Clum A."/>
            <person name="Nolan M."/>
            <person name="Lipzen A."/>
            <person name="Salamov A."/>
            <person name="Henrissat B."/>
            <person name="Wiebenga A."/>
            <person name="De vries R.P."/>
            <person name="Grigoriev I.V."/>
            <person name="Mortensen U.H."/>
            <person name="Andersen M.R."/>
            <person name="Baker S.E."/>
        </authorList>
    </citation>
    <scope>NUCLEOTIDE SEQUENCE [LARGE SCALE GENOMIC DNA]</scope>
    <source>
        <strain evidence="2 3">CBS 121593</strain>
    </source>
</reference>
<organism evidence="2 3">
    <name type="scientific">Aspergillus ibericus CBS 121593</name>
    <dbReference type="NCBI Taxonomy" id="1448316"/>
    <lineage>
        <taxon>Eukaryota</taxon>
        <taxon>Fungi</taxon>
        <taxon>Dikarya</taxon>
        <taxon>Ascomycota</taxon>
        <taxon>Pezizomycotina</taxon>
        <taxon>Eurotiomycetes</taxon>
        <taxon>Eurotiomycetidae</taxon>
        <taxon>Eurotiales</taxon>
        <taxon>Aspergillaceae</taxon>
        <taxon>Aspergillus</taxon>
        <taxon>Aspergillus subgen. Circumdati</taxon>
    </lineage>
</organism>
<dbReference type="OrthoDB" id="3057168at2759"/>
<accession>A0A395GHL9</accession>
<gene>
    <name evidence="2" type="ORF">BO80DRAFT_469821</name>
</gene>
<evidence type="ECO:0000256" key="1">
    <source>
        <dbReference type="SAM" id="MobiDB-lite"/>
    </source>
</evidence>
<feature type="region of interest" description="Disordered" evidence="1">
    <location>
        <begin position="105"/>
        <end position="126"/>
    </location>
</feature>
<proteinExistence type="predicted"/>
<dbReference type="EMBL" id="KZ824512">
    <property type="protein sequence ID" value="RAK94905.1"/>
    <property type="molecule type" value="Genomic_DNA"/>
</dbReference>
<keyword evidence="3" id="KW-1185">Reference proteome</keyword>
<name>A0A395GHL9_9EURO</name>
<dbReference type="RefSeq" id="XP_025569233.1">
    <property type="nucleotide sequence ID" value="XM_025723042.1"/>
</dbReference>
<dbReference type="AlphaFoldDB" id="A0A395GHL9"/>